<dbReference type="Pfam" id="PF10593">
    <property type="entry name" value="Z1"/>
    <property type="match status" value="1"/>
</dbReference>
<evidence type="ECO:0000313" key="2">
    <source>
        <dbReference type="EMBL" id="KKN39014.1"/>
    </source>
</evidence>
<accession>A0A0F9Q941</accession>
<organism evidence="2">
    <name type="scientific">marine sediment metagenome</name>
    <dbReference type="NCBI Taxonomy" id="412755"/>
    <lineage>
        <taxon>unclassified sequences</taxon>
        <taxon>metagenomes</taxon>
        <taxon>ecological metagenomes</taxon>
    </lineage>
</organism>
<dbReference type="EMBL" id="LAZR01001788">
    <property type="protein sequence ID" value="KKN39014.1"/>
    <property type="molecule type" value="Genomic_DNA"/>
</dbReference>
<name>A0A0F9Q941_9ZZZZ</name>
<proteinExistence type="predicted"/>
<comment type="caution">
    <text evidence="2">The sequence shown here is derived from an EMBL/GenBank/DDBJ whole genome shotgun (WGS) entry which is preliminary data.</text>
</comment>
<sequence length="933" mass="106542">MDMKIHNLILSMSHAYFEDMKVTPDEIRKYIDRSKKFYPEETINEKWLFQKLEAIHSVNVGTMDVLDNNTDHVDWFNPYTNTPIKNPFEWKFWKDYRSYVSTAKKWPKNVVNSIDKLSGEILSRIEGPKRDGEWDRRGMVMGNVQSGKTANYTALITKAADAGYKLFIVLAGVHNSLRSQTQTRLNDEFLGYDLDRVQRVTGTEKRIGVKKLSPDHGVVYTLTSSNQNGDFNKRIASQVGIFPSPEGPPIILVIKKNVSILKNLITWISSICDGHDHKGRPHLSNIPTLIIDDECDYASINTREPELDENGNIISEWDPTRTNLLIRRLLNIFDRSAYVGYTATPYANIFIHKDKKHPRWGDDIFPRSFIINLPTPSNYIGPERVFGLEADSDRGIAEMEALPLIRYVDDHSDIIPDRHKKTQVIGELPESMKHAIKSFFLSCAARSLRQEGIPHNSMLIHVTRFTAVQGLVADLIESELRKLAARIMSGENLDDFREIWESDFVPTTKKMSERRFPDAIGHSWFDVLRQLSKTTRTVRIKVINGTARDHLDYRETELAVNVRKAAGEEVPWEEEGLNVIVIGGDKLSRGLTLDGLTVSYYLRASRMYDTLMQMGRWFGYKDGYSDLCRIYTTFELASWYRHIANATLELREEINYMASIGETPDKFGLKVRSHPGRLVVTSAGKSRNAQKIDLSYAGQRKATIIFDKNLLKNNVNVLEKLIKEIERSKYASVRGKNRHWRGVSSETVVDFLHDYKIQDAAIREVKPELLAKYIEKQVKNKELTIWEVVIVDKETGSEQKHTVNIGSYTFGCVSRKAIRTAGDIISLGTLINPTDDLLDLTDKERKRAVDDGLWGDKKTPPSRNIRTIVKKYRPKERGLLLIYLPHSQIEGKAYGGKGEEVVGFGISFPESDTAVPIQYMVNPEVYSDDDRSL</sequence>
<dbReference type="AlphaFoldDB" id="A0A0F9Q941"/>
<dbReference type="InterPro" id="IPR018310">
    <property type="entry name" value="Put_endonuclease_Z1-dom"/>
</dbReference>
<gene>
    <name evidence="2" type="ORF">LCGC14_0747660</name>
</gene>
<protein>
    <recommendedName>
        <fullName evidence="1">Putative endonuclease Z1 domain-containing protein</fullName>
    </recommendedName>
</protein>
<feature type="domain" description="Putative endonuclease Z1" evidence="1">
    <location>
        <begin position="431"/>
        <end position="676"/>
    </location>
</feature>
<reference evidence="2" key="1">
    <citation type="journal article" date="2015" name="Nature">
        <title>Complex archaea that bridge the gap between prokaryotes and eukaryotes.</title>
        <authorList>
            <person name="Spang A."/>
            <person name="Saw J.H."/>
            <person name="Jorgensen S.L."/>
            <person name="Zaremba-Niedzwiedzka K."/>
            <person name="Martijn J."/>
            <person name="Lind A.E."/>
            <person name="van Eijk R."/>
            <person name="Schleper C."/>
            <person name="Guy L."/>
            <person name="Ettema T.J."/>
        </authorList>
    </citation>
    <scope>NUCLEOTIDE SEQUENCE</scope>
</reference>
<evidence type="ECO:0000259" key="1">
    <source>
        <dbReference type="Pfam" id="PF10593"/>
    </source>
</evidence>
<dbReference type="SUPFAM" id="SSF52540">
    <property type="entry name" value="P-loop containing nucleoside triphosphate hydrolases"/>
    <property type="match status" value="1"/>
</dbReference>
<dbReference type="InterPro" id="IPR027417">
    <property type="entry name" value="P-loop_NTPase"/>
</dbReference>